<dbReference type="SUPFAM" id="SSF46785">
    <property type="entry name" value="Winged helix' DNA-binding domain"/>
    <property type="match status" value="1"/>
</dbReference>
<keyword evidence="1" id="KW-0805">Transcription regulation</keyword>
<dbReference type="Proteomes" id="UP000320948">
    <property type="component" value="Unassembled WGS sequence"/>
</dbReference>
<evidence type="ECO:0000256" key="3">
    <source>
        <dbReference type="ARBA" id="ARBA00023163"/>
    </source>
</evidence>
<dbReference type="GO" id="GO:0003677">
    <property type="term" value="F:DNA binding"/>
    <property type="evidence" value="ECO:0007669"/>
    <property type="project" value="UniProtKB-KW"/>
</dbReference>
<evidence type="ECO:0000313" key="6">
    <source>
        <dbReference type="Proteomes" id="UP000320948"/>
    </source>
</evidence>
<dbReference type="InterPro" id="IPR036388">
    <property type="entry name" value="WH-like_DNA-bd_sf"/>
</dbReference>
<keyword evidence="3" id="KW-0804">Transcription</keyword>
<dbReference type="AlphaFoldDB" id="A0A6N4R4B9"/>
<evidence type="ECO:0000313" key="5">
    <source>
        <dbReference type="EMBL" id="TKW61683.1"/>
    </source>
</evidence>
<dbReference type="PANTHER" id="PTHR33204:SF39">
    <property type="entry name" value="TRANSCRIPTIONAL REGULATORY PROTEIN"/>
    <property type="match status" value="1"/>
</dbReference>
<name>A0A6N4R4B9_BLAVI</name>
<dbReference type="EMBL" id="VAFM01000001">
    <property type="protein sequence ID" value="TKW61683.1"/>
    <property type="molecule type" value="Genomic_DNA"/>
</dbReference>
<proteinExistence type="predicted"/>
<dbReference type="PANTHER" id="PTHR33204">
    <property type="entry name" value="TRANSCRIPTIONAL REGULATOR, MARR FAMILY"/>
    <property type="match status" value="1"/>
</dbReference>
<dbReference type="Pfam" id="PF01638">
    <property type="entry name" value="HxlR"/>
    <property type="match status" value="1"/>
</dbReference>
<dbReference type="InterPro" id="IPR036390">
    <property type="entry name" value="WH_DNA-bd_sf"/>
</dbReference>
<gene>
    <name evidence="5" type="ORF">DI628_03380</name>
</gene>
<feature type="domain" description="HTH hxlR-type" evidence="4">
    <location>
        <begin position="19"/>
        <end position="125"/>
    </location>
</feature>
<keyword evidence="2" id="KW-0238">DNA-binding</keyword>
<accession>A0A6N4R4B9</accession>
<dbReference type="Gene3D" id="1.10.10.10">
    <property type="entry name" value="Winged helix-like DNA-binding domain superfamily/Winged helix DNA-binding domain"/>
    <property type="match status" value="1"/>
</dbReference>
<organism evidence="5 6">
    <name type="scientific">Blastochloris viridis</name>
    <name type="common">Rhodopseudomonas viridis</name>
    <dbReference type="NCBI Taxonomy" id="1079"/>
    <lineage>
        <taxon>Bacteria</taxon>
        <taxon>Pseudomonadati</taxon>
        <taxon>Pseudomonadota</taxon>
        <taxon>Alphaproteobacteria</taxon>
        <taxon>Hyphomicrobiales</taxon>
        <taxon>Blastochloridaceae</taxon>
        <taxon>Blastochloris</taxon>
    </lineage>
</organism>
<comment type="caution">
    <text evidence="5">The sequence shown here is derived from an EMBL/GenBank/DDBJ whole genome shotgun (WGS) entry which is preliminary data.</text>
</comment>
<reference evidence="5 6" key="1">
    <citation type="journal article" date="2017" name="Nat. Commun.">
        <title>In situ click chemistry generation of cyclooxygenase-2 inhibitors.</title>
        <authorList>
            <person name="Bhardwaj A."/>
            <person name="Kaur J."/>
            <person name="Wuest M."/>
            <person name="Wuest F."/>
        </authorList>
    </citation>
    <scope>NUCLEOTIDE SEQUENCE [LARGE SCALE GENOMIC DNA]</scope>
    <source>
        <strain evidence="5">S2_018_000_R2_106</strain>
    </source>
</reference>
<protein>
    <submittedName>
        <fullName evidence="5">Helix-turn-helix transcriptional regulator</fullName>
    </submittedName>
</protein>
<evidence type="ECO:0000259" key="4">
    <source>
        <dbReference type="PROSITE" id="PS51118"/>
    </source>
</evidence>
<dbReference type="PROSITE" id="PS51118">
    <property type="entry name" value="HTH_HXLR"/>
    <property type="match status" value="1"/>
</dbReference>
<sequence>MELTREIAKEVVSISETISESRGILIREIFEKLAGKWSLWVLYVLAVAGEPIRFKDIFERVNGISYKVLDQTLKGLERDGLIIKRAFKKQVPPRTEYELSPLGRGLLQASTPLWKWIVSTAPQFEQARVELGEKL</sequence>
<evidence type="ECO:0000256" key="1">
    <source>
        <dbReference type="ARBA" id="ARBA00023015"/>
    </source>
</evidence>
<evidence type="ECO:0000256" key="2">
    <source>
        <dbReference type="ARBA" id="ARBA00023125"/>
    </source>
</evidence>
<dbReference type="InterPro" id="IPR002577">
    <property type="entry name" value="HTH_HxlR"/>
</dbReference>